<dbReference type="AlphaFoldDB" id="A0A2M7U1Z2"/>
<evidence type="ECO:0000313" key="3">
    <source>
        <dbReference type="Proteomes" id="UP000228503"/>
    </source>
</evidence>
<feature type="transmembrane region" description="Helical" evidence="1">
    <location>
        <begin position="7"/>
        <end position="28"/>
    </location>
</feature>
<evidence type="ECO:0000313" key="2">
    <source>
        <dbReference type="EMBL" id="PIZ64137.1"/>
    </source>
</evidence>
<evidence type="ECO:0000256" key="1">
    <source>
        <dbReference type="SAM" id="Phobius"/>
    </source>
</evidence>
<keyword evidence="1" id="KW-0812">Transmembrane</keyword>
<organism evidence="2 3">
    <name type="scientific">Candidatus Roizmanbacteria bacterium CG_4_10_14_0_2_um_filter_39_13</name>
    <dbReference type="NCBI Taxonomy" id="1974825"/>
    <lineage>
        <taxon>Bacteria</taxon>
        <taxon>Candidatus Roizmaniibacteriota</taxon>
    </lineage>
</organism>
<dbReference type="Proteomes" id="UP000228503">
    <property type="component" value="Unassembled WGS sequence"/>
</dbReference>
<keyword evidence="1" id="KW-0472">Membrane</keyword>
<keyword evidence="1" id="KW-1133">Transmembrane helix</keyword>
<name>A0A2M7U1Z2_9BACT</name>
<sequence length="70" mass="8255">MENKQKYPFISLVLMFLFIFSFFILFLISEGFISDTPYPLIGKIAIVLLLIVIVGFIIEILRWNRNKKTK</sequence>
<accession>A0A2M7U1Z2</accession>
<feature type="transmembrane region" description="Helical" evidence="1">
    <location>
        <begin position="40"/>
        <end position="61"/>
    </location>
</feature>
<protein>
    <submittedName>
        <fullName evidence="2">Uncharacterized protein</fullName>
    </submittedName>
</protein>
<reference evidence="3" key="1">
    <citation type="submission" date="2017-09" db="EMBL/GenBank/DDBJ databases">
        <title>Depth-based differentiation of microbial function through sediment-hosted aquifers and enrichment of novel symbionts in the deep terrestrial subsurface.</title>
        <authorList>
            <person name="Probst A.J."/>
            <person name="Ladd B."/>
            <person name="Jarett J.K."/>
            <person name="Geller-Mcgrath D.E."/>
            <person name="Sieber C.M.K."/>
            <person name="Emerson J.B."/>
            <person name="Anantharaman K."/>
            <person name="Thomas B.C."/>
            <person name="Malmstrom R."/>
            <person name="Stieglmeier M."/>
            <person name="Klingl A."/>
            <person name="Woyke T."/>
            <person name="Ryan C.M."/>
            <person name="Banfield J.F."/>
        </authorList>
    </citation>
    <scope>NUCLEOTIDE SEQUENCE [LARGE SCALE GENOMIC DNA]</scope>
</reference>
<comment type="caution">
    <text evidence="2">The sequence shown here is derived from an EMBL/GenBank/DDBJ whole genome shotgun (WGS) entry which is preliminary data.</text>
</comment>
<proteinExistence type="predicted"/>
<gene>
    <name evidence="2" type="ORF">COY16_00030</name>
</gene>
<dbReference type="EMBL" id="PFOB01000001">
    <property type="protein sequence ID" value="PIZ64137.1"/>
    <property type="molecule type" value="Genomic_DNA"/>
</dbReference>